<dbReference type="EMBL" id="VAUV01000005">
    <property type="protein sequence ID" value="TLD71498.1"/>
    <property type="molecule type" value="Genomic_DNA"/>
</dbReference>
<gene>
    <name evidence="17" type="primary">ribD</name>
    <name evidence="17" type="ORF">FEM03_08215</name>
</gene>
<proteinExistence type="inferred from homology"/>
<name>A0A5R8KGR0_9BACT</name>
<comment type="pathway">
    <text evidence="2 12">Cofactor biosynthesis; riboflavin biosynthesis; 5-amino-6-(D-ribitylamino)uracil from GTP: step 2/4.</text>
</comment>
<reference evidence="17 18" key="1">
    <citation type="submission" date="2019-05" db="EMBL/GenBank/DDBJ databases">
        <title>Verrucobacter flavum gen. nov., sp. nov. a new member of the family Verrucomicrobiaceae.</title>
        <authorList>
            <person name="Szuroczki S."/>
            <person name="Abbaszade G."/>
            <person name="Szabo A."/>
            <person name="Felfoldi T."/>
            <person name="Schumann P."/>
            <person name="Boka K."/>
            <person name="Keki Z."/>
            <person name="Toumi M."/>
            <person name="Toth E."/>
        </authorList>
    </citation>
    <scope>NUCLEOTIDE SEQUENCE [LARGE SCALE GENOMIC DNA]</scope>
    <source>
        <strain evidence="17 18">MG-N-17</strain>
    </source>
</reference>
<comment type="cofactor">
    <cofactor evidence="12 15">
        <name>Zn(2+)</name>
        <dbReference type="ChEBI" id="CHEBI:29105"/>
    </cofactor>
    <text evidence="12 15">Binds 1 zinc ion.</text>
</comment>
<keyword evidence="12 17" id="KW-0378">Hydrolase</keyword>
<dbReference type="Proteomes" id="UP000306196">
    <property type="component" value="Unassembled WGS sequence"/>
</dbReference>
<dbReference type="Gene3D" id="3.40.430.10">
    <property type="entry name" value="Dihydrofolate Reductase, subunit A"/>
    <property type="match status" value="2"/>
</dbReference>
<keyword evidence="6 12" id="KW-0686">Riboflavin biosynthesis</keyword>
<feature type="binding site" evidence="14">
    <location>
        <position position="278"/>
    </location>
    <ligand>
        <name>substrate</name>
    </ligand>
</feature>
<evidence type="ECO:0000313" key="17">
    <source>
        <dbReference type="EMBL" id="TLD71498.1"/>
    </source>
</evidence>
<dbReference type="InterPro" id="IPR024072">
    <property type="entry name" value="DHFR-like_dom_sf"/>
</dbReference>
<evidence type="ECO:0000256" key="3">
    <source>
        <dbReference type="ARBA" id="ARBA00004910"/>
    </source>
</evidence>
<evidence type="ECO:0000256" key="8">
    <source>
        <dbReference type="ARBA" id="ARBA00022833"/>
    </source>
</evidence>
<feature type="binding site" evidence="14">
    <location>
        <position position="177"/>
    </location>
    <ligand>
        <name>NADP(+)</name>
        <dbReference type="ChEBI" id="CHEBI:58349"/>
    </ligand>
</feature>
<evidence type="ECO:0000256" key="15">
    <source>
        <dbReference type="PIRSR" id="PIRSR006769-3"/>
    </source>
</evidence>
<feature type="binding site" evidence="15">
    <location>
        <position position="82"/>
    </location>
    <ligand>
        <name>Zn(2+)</name>
        <dbReference type="ChEBI" id="CHEBI:29105"/>
        <note>catalytic</note>
    </ligand>
</feature>
<evidence type="ECO:0000256" key="7">
    <source>
        <dbReference type="ARBA" id="ARBA00022723"/>
    </source>
</evidence>
<dbReference type="GO" id="GO:0008270">
    <property type="term" value="F:zinc ion binding"/>
    <property type="evidence" value="ECO:0007669"/>
    <property type="project" value="InterPro"/>
</dbReference>
<dbReference type="EC" id="1.1.1.193" evidence="12"/>
<feature type="binding site" evidence="14">
    <location>
        <position position="203"/>
    </location>
    <ligand>
        <name>substrate</name>
    </ligand>
</feature>
<dbReference type="AlphaFoldDB" id="A0A5R8KGR0"/>
<evidence type="ECO:0000256" key="4">
    <source>
        <dbReference type="ARBA" id="ARBA00005259"/>
    </source>
</evidence>
<evidence type="ECO:0000259" key="16">
    <source>
        <dbReference type="PROSITE" id="PS51747"/>
    </source>
</evidence>
<feature type="binding site" evidence="14">
    <location>
        <position position="161"/>
    </location>
    <ligand>
        <name>NADP(+)</name>
        <dbReference type="ChEBI" id="CHEBI:58349"/>
    </ligand>
</feature>
<dbReference type="SUPFAM" id="SSF53927">
    <property type="entry name" value="Cytidine deaminase-like"/>
    <property type="match status" value="1"/>
</dbReference>
<feature type="binding site" evidence="14">
    <location>
        <position position="214"/>
    </location>
    <ligand>
        <name>substrate</name>
    </ligand>
</feature>
<feature type="active site" description="Proton donor" evidence="13">
    <location>
        <position position="56"/>
    </location>
</feature>
<feature type="binding site" evidence="14">
    <location>
        <position position="211"/>
    </location>
    <ligand>
        <name>substrate</name>
    </ligand>
</feature>
<dbReference type="NCBIfam" id="TIGR00326">
    <property type="entry name" value="eubact_ribD"/>
    <property type="match status" value="1"/>
</dbReference>
<dbReference type="SUPFAM" id="SSF53597">
    <property type="entry name" value="Dihydrofolate reductase-like"/>
    <property type="match status" value="1"/>
</dbReference>
<dbReference type="GO" id="GO:0008703">
    <property type="term" value="F:5-amino-6-(5-phosphoribosylamino)uracil reductase activity"/>
    <property type="evidence" value="ECO:0007669"/>
    <property type="project" value="UniProtKB-EC"/>
</dbReference>
<organism evidence="17 18">
    <name type="scientific">Phragmitibacter flavus</name>
    <dbReference type="NCBI Taxonomy" id="2576071"/>
    <lineage>
        <taxon>Bacteria</taxon>
        <taxon>Pseudomonadati</taxon>
        <taxon>Verrucomicrobiota</taxon>
        <taxon>Verrucomicrobiia</taxon>
        <taxon>Verrucomicrobiales</taxon>
        <taxon>Verrucomicrobiaceae</taxon>
        <taxon>Phragmitibacter</taxon>
    </lineage>
</organism>
<comment type="caution">
    <text evidence="17">The sequence shown here is derived from an EMBL/GenBank/DDBJ whole genome shotgun (WGS) entry which is preliminary data.</text>
</comment>
<dbReference type="InterPro" id="IPR004794">
    <property type="entry name" value="Eubact_RibD"/>
</dbReference>
<dbReference type="GO" id="GO:0008835">
    <property type="term" value="F:diaminohydroxyphosphoribosylaminopyrimidine deaminase activity"/>
    <property type="evidence" value="ECO:0007669"/>
    <property type="project" value="UniProtKB-EC"/>
</dbReference>
<dbReference type="PROSITE" id="PS51747">
    <property type="entry name" value="CYT_DCMP_DEAMINASES_2"/>
    <property type="match status" value="1"/>
</dbReference>
<evidence type="ECO:0000256" key="5">
    <source>
        <dbReference type="ARBA" id="ARBA00007417"/>
    </source>
</evidence>
<evidence type="ECO:0000256" key="13">
    <source>
        <dbReference type="PIRSR" id="PIRSR006769-1"/>
    </source>
</evidence>
<dbReference type="PROSITE" id="PS00903">
    <property type="entry name" value="CYT_DCMP_DEAMINASES_1"/>
    <property type="match status" value="1"/>
</dbReference>
<evidence type="ECO:0000256" key="6">
    <source>
        <dbReference type="ARBA" id="ARBA00022619"/>
    </source>
</evidence>
<comment type="function">
    <text evidence="1 12">Converts 2,5-diamino-6-(ribosylamino)-4(3h)-pyrimidinone 5'-phosphate into 5-amino-6-(ribosylamino)-2,4(1h,3h)-pyrimidinedione 5'-phosphate.</text>
</comment>
<accession>A0A5R8KGR0</accession>
<dbReference type="InterPro" id="IPR002125">
    <property type="entry name" value="CMP_dCMP_dom"/>
</dbReference>
<keyword evidence="9 12" id="KW-0521">NADP</keyword>
<feature type="binding site" evidence="14">
    <location>
        <position position="207"/>
    </location>
    <ligand>
        <name>NADP(+)</name>
        <dbReference type="ChEBI" id="CHEBI:58349"/>
    </ligand>
</feature>
<comment type="similarity">
    <text evidence="4 12">In the N-terminal section; belongs to the cytidine and deoxycytidylate deaminase family.</text>
</comment>
<feature type="binding site" evidence="14">
    <location>
        <position position="175"/>
    </location>
    <ligand>
        <name>substrate</name>
    </ligand>
</feature>
<comment type="catalytic activity">
    <reaction evidence="12">
        <text>5-amino-6-(5-phospho-D-ribitylamino)uracil + NADP(+) = 5-amino-6-(5-phospho-D-ribosylamino)uracil + NADPH + H(+)</text>
        <dbReference type="Rhea" id="RHEA:17845"/>
        <dbReference type="ChEBI" id="CHEBI:15378"/>
        <dbReference type="ChEBI" id="CHEBI:57783"/>
        <dbReference type="ChEBI" id="CHEBI:58349"/>
        <dbReference type="ChEBI" id="CHEBI:58421"/>
        <dbReference type="ChEBI" id="CHEBI:58453"/>
        <dbReference type="EC" id="1.1.1.193"/>
    </reaction>
</comment>
<evidence type="ECO:0000256" key="2">
    <source>
        <dbReference type="ARBA" id="ARBA00004882"/>
    </source>
</evidence>
<sequence length="343" mass="36936">MSMADDEDFMRLALEQARLGMGLTSPNPAVGAVLVNGEGRVIGKGWHRKAGLAHAEVEALRDAEANGEAVEGATAYVTLEPCSTHGRTGACTDALRNAGVTRVVYGARDPNPAHAGMADEVLRGAGMEVISGVLKEECDEVIRPFAKWITTGLPYVMAKCGQSLDGRITRPEGESQWITSELSRSHAMGLRVRCDAILVGGETLRRDDPRLTLRGEAVPEGKVQPWRVVVTRSGDLPHGAKVFTDEWRERTMVLKGEFSFGGILQELATRGVMSVLLECGGNLMGQAFAERVVDEVCWYVAPRFCGETSSSVGGVLPGSVRLERVRHLSLGEDVLVSGVPVWE</sequence>
<keyword evidence="8 12" id="KW-0862">Zinc</keyword>
<comment type="catalytic activity">
    <reaction evidence="12">
        <text>2,5-diamino-6-hydroxy-4-(5-phosphoribosylamino)-pyrimidine + H2O + H(+) = 5-amino-6-(5-phospho-D-ribosylamino)uracil + NH4(+)</text>
        <dbReference type="Rhea" id="RHEA:21868"/>
        <dbReference type="ChEBI" id="CHEBI:15377"/>
        <dbReference type="ChEBI" id="CHEBI:15378"/>
        <dbReference type="ChEBI" id="CHEBI:28938"/>
        <dbReference type="ChEBI" id="CHEBI:58453"/>
        <dbReference type="ChEBI" id="CHEBI:58614"/>
        <dbReference type="EC" id="3.5.4.26"/>
    </reaction>
</comment>
<evidence type="ECO:0000256" key="14">
    <source>
        <dbReference type="PIRSR" id="PIRSR006769-2"/>
    </source>
</evidence>
<dbReference type="InterPro" id="IPR016192">
    <property type="entry name" value="APOBEC/CMP_deaminase_Zn-bd"/>
</dbReference>
<evidence type="ECO:0000313" key="18">
    <source>
        <dbReference type="Proteomes" id="UP000306196"/>
    </source>
</evidence>
<feature type="binding site" evidence="15">
    <location>
        <position position="54"/>
    </location>
    <ligand>
        <name>Zn(2+)</name>
        <dbReference type="ChEBI" id="CHEBI:29105"/>
        <note>catalytic</note>
    </ligand>
</feature>
<feature type="binding site" evidence="14">
    <location>
        <position position="191"/>
    </location>
    <ligand>
        <name>substrate</name>
    </ligand>
</feature>
<keyword evidence="7 12" id="KW-0479">Metal-binding</keyword>
<protein>
    <recommendedName>
        <fullName evidence="12">Riboflavin biosynthesis protein RibD</fullName>
    </recommendedName>
    <domain>
        <recommendedName>
            <fullName evidence="12">Diaminohydroxyphosphoribosylaminopyrimidine deaminase</fullName>
            <shortName evidence="12">DRAP deaminase</shortName>
            <ecNumber evidence="12">3.5.4.26</ecNumber>
        </recommendedName>
        <alternativeName>
            <fullName evidence="12">Riboflavin-specific deaminase</fullName>
        </alternativeName>
    </domain>
    <domain>
        <recommendedName>
            <fullName evidence="12">5-amino-6-(5-phosphoribosylamino)uracil reductase</fullName>
            <ecNumber evidence="12">1.1.1.193</ecNumber>
        </recommendedName>
        <alternativeName>
            <fullName evidence="12">HTP reductase</fullName>
        </alternativeName>
    </domain>
</protein>
<dbReference type="InterPro" id="IPR050765">
    <property type="entry name" value="Riboflavin_Biosynth_HTPR"/>
</dbReference>
<evidence type="ECO:0000256" key="1">
    <source>
        <dbReference type="ARBA" id="ARBA00002151"/>
    </source>
</evidence>
<comment type="pathway">
    <text evidence="3 12">Cofactor biosynthesis; riboflavin biosynthesis; 5-amino-6-(D-ribitylamino)uracil from GTP: step 3/4.</text>
</comment>
<keyword evidence="11" id="KW-0511">Multifunctional enzyme</keyword>
<dbReference type="RefSeq" id="WP_138085711.1">
    <property type="nucleotide sequence ID" value="NZ_VAUV01000005.1"/>
</dbReference>
<dbReference type="PANTHER" id="PTHR38011">
    <property type="entry name" value="DIHYDROFOLATE REDUCTASE FAMILY PROTEIN (AFU_ORTHOLOGUE AFUA_8G06820)"/>
    <property type="match status" value="1"/>
</dbReference>
<dbReference type="CDD" id="cd01284">
    <property type="entry name" value="Riboflavin_deaminase-reductase"/>
    <property type="match status" value="1"/>
</dbReference>
<dbReference type="OrthoDB" id="9800865at2"/>
<dbReference type="InterPro" id="IPR016193">
    <property type="entry name" value="Cytidine_deaminase-like"/>
</dbReference>
<comment type="similarity">
    <text evidence="5 12">In the C-terminal section; belongs to the HTP reductase family.</text>
</comment>
<dbReference type="Pfam" id="PF00383">
    <property type="entry name" value="dCMP_cyt_deam_1"/>
    <property type="match status" value="1"/>
</dbReference>
<dbReference type="PIRSF" id="PIRSF006769">
    <property type="entry name" value="RibD"/>
    <property type="match status" value="1"/>
</dbReference>
<evidence type="ECO:0000256" key="10">
    <source>
        <dbReference type="ARBA" id="ARBA00023002"/>
    </source>
</evidence>
<evidence type="ECO:0000256" key="12">
    <source>
        <dbReference type="PIRNR" id="PIRNR006769"/>
    </source>
</evidence>
<keyword evidence="10 12" id="KW-0560">Oxidoreductase</keyword>
<dbReference type="Gene3D" id="3.40.140.10">
    <property type="entry name" value="Cytidine Deaminase, domain 2"/>
    <property type="match status" value="1"/>
</dbReference>
<dbReference type="PANTHER" id="PTHR38011:SF7">
    <property type="entry name" value="2,5-DIAMINO-6-RIBOSYLAMINO-4(3H)-PYRIMIDINONE 5'-PHOSPHATE REDUCTASE"/>
    <property type="match status" value="1"/>
</dbReference>
<dbReference type="InterPro" id="IPR002734">
    <property type="entry name" value="RibDG_C"/>
</dbReference>
<dbReference type="EC" id="3.5.4.26" evidence="12"/>
<dbReference type="Pfam" id="PF01872">
    <property type="entry name" value="RibD_C"/>
    <property type="match status" value="1"/>
</dbReference>
<dbReference type="UniPathway" id="UPA00275">
    <property type="reaction ID" value="UER00401"/>
</dbReference>
<feature type="domain" description="CMP/dCMP-type deaminase" evidence="16">
    <location>
        <begin position="4"/>
        <end position="130"/>
    </location>
</feature>
<feature type="binding site" evidence="15">
    <location>
        <position position="91"/>
    </location>
    <ligand>
        <name>Zn(2+)</name>
        <dbReference type="ChEBI" id="CHEBI:29105"/>
        <note>catalytic</note>
    </ligand>
</feature>
<evidence type="ECO:0000256" key="11">
    <source>
        <dbReference type="ARBA" id="ARBA00023268"/>
    </source>
</evidence>
<dbReference type="GO" id="GO:0009231">
    <property type="term" value="P:riboflavin biosynthetic process"/>
    <property type="evidence" value="ECO:0007669"/>
    <property type="project" value="UniProtKB-UniPathway"/>
</dbReference>
<keyword evidence="18" id="KW-1185">Reference proteome</keyword>
<evidence type="ECO:0000256" key="9">
    <source>
        <dbReference type="ARBA" id="ARBA00022857"/>
    </source>
</evidence>